<evidence type="ECO:0000313" key="2">
    <source>
        <dbReference type="Proteomes" id="UP001199319"/>
    </source>
</evidence>
<organism evidence="1 2">
    <name type="scientific">Brotocaccenecus cirricatena</name>
    <dbReference type="NCBI Taxonomy" id="3064195"/>
    <lineage>
        <taxon>Bacteria</taxon>
        <taxon>Bacillati</taxon>
        <taxon>Bacillota</taxon>
        <taxon>Clostridia</taxon>
        <taxon>Eubacteriales</taxon>
        <taxon>Oscillospiraceae</taxon>
        <taxon>Brotocaccenecus</taxon>
    </lineage>
</organism>
<protein>
    <submittedName>
        <fullName evidence="1">Uncharacterized protein</fullName>
    </submittedName>
</protein>
<name>A0AAE3AHK5_9FIRM</name>
<dbReference type="Proteomes" id="UP001199319">
    <property type="component" value="Unassembled WGS sequence"/>
</dbReference>
<reference evidence="1" key="1">
    <citation type="submission" date="2021-10" db="EMBL/GenBank/DDBJ databases">
        <title>Anaerobic single-cell dispensing facilitates the cultivation of human gut bacteria.</title>
        <authorList>
            <person name="Afrizal A."/>
        </authorList>
    </citation>
    <scope>NUCLEOTIDE SEQUENCE</scope>
    <source>
        <strain evidence="1">CLA-AA-H272</strain>
    </source>
</reference>
<dbReference type="AlphaFoldDB" id="A0AAE3AHK5"/>
<accession>A0AAE3AHK5</accession>
<sequence>MILAPFALIISDGNFYLSEYLLADLADRRAQRRNRSRGVEVEHGHEIFRFQIGFRLQSAPAHQHVGNADFCSVSELYLGVELIIPIKIGIVNVV</sequence>
<keyword evidence="2" id="KW-1185">Reference proteome</keyword>
<evidence type="ECO:0000313" key="1">
    <source>
        <dbReference type="EMBL" id="MCC2130196.1"/>
    </source>
</evidence>
<feature type="non-terminal residue" evidence="1">
    <location>
        <position position="94"/>
    </location>
</feature>
<gene>
    <name evidence="1" type="ORF">LKD37_11865</name>
</gene>
<comment type="caution">
    <text evidence="1">The sequence shown here is derived from an EMBL/GenBank/DDBJ whole genome shotgun (WGS) entry which is preliminary data.</text>
</comment>
<dbReference type="EMBL" id="JAJEPW010000039">
    <property type="protein sequence ID" value="MCC2130196.1"/>
    <property type="molecule type" value="Genomic_DNA"/>
</dbReference>
<proteinExistence type="predicted"/>